<name>A0A6H1Z7P2_9ZZZZ</name>
<proteinExistence type="predicted"/>
<sequence length="77" mass="8469">MSDKNLSGAMMEALRGRRGLDDDDTSQDDEIRTMSPAEIVRECAAWELGDPYWATIFAGWMQAAGCKVEDLVVTDGV</sequence>
<accession>A0A6H1Z7P2</accession>
<evidence type="ECO:0000313" key="2">
    <source>
        <dbReference type="EMBL" id="QJB00641.1"/>
    </source>
</evidence>
<dbReference type="AlphaFoldDB" id="A0A6H1Z7P2"/>
<protein>
    <submittedName>
        <fullName evidence="1">Uncharacterized protein</fullName>
    </submittedName>
</protein>
<reference evidence="1" key="1">
    <citation type="submission" date="2020-03" db="EMBL/GenBank/DDBJ databases">
        <title>The deep terrestrial virosphere.</title>
        <authorList>
            <person name="Holmfeldt K."/>
            <person name="Nilsson E."/>
            <person name="Simone D."/>
            <person name="Lopez-Fernandez M."/>
            <person name="Wu X."/>
            <person name="de Brujin I."/>
            <person name="Lundin D."/>
            <person name="Andersson A."/>
            <person name="Bertilsson S."/>
            <person name="Dopson M."/>
        </authorList>
    </citation>
    <scope>NUCLEOTIDE SEQUENCE</scope>
    <source>
        <strain evidence="2">MM171A00328</strain>
        <strain evidence="1">MM171B00216</strain>
    </source>
</reference>
<organism evidence="1">
    <name type="scientific">viral metagenome</name>
    <dbReference type="NCBI Taxonomy" id="1070528"/>
    <lineage>
        <taxon>unclassified sequences</taxon>
        <taxon>metagenomes</taxon>
        <taxon>organismal metagenomes</taxon>
    </lineage>
</organism>
<evidence type="ECO:0000313" key="1">
    <source>
        <dbReference type="EMBL" id="QJA43558.1"/>
    </source>
</evidence>
<dbReference type="EMBL" id="MT143888">
    <property type="protein sequence ID" value="QJA43558.1"/>
    <property type="molecule type" value="Genomic_DNA"/>
</dbReference>
<dbReference type="EMBL" id="MT143698">
    <property type="protein sequence ID" value="QJB00641.1"/>
    <property type="molecule type" value="Genomic_DNA"/>
</dbReference>
<gene>
    <name evidence="2" type="ORF">MM171A00328_0006</name>
    <name evidence="1" type="ORF">MM171B00216_0058</name>
</gene>